<dbReference type="FunFam" id="3.40.50.720:FF:000283">
    <property type="entry name" value="Glyoxylate/hydroxypyruvate reductase HPR3"/>
    <property type="match status" value="1"/>
</dbReference>
<evidence type="ECO:0000259" key="3">
    <source>
        <dbReference type="Pfam" id="PF00389"/>
    </source>
</evidence>
<evidence type="ECO:0000313" key="4">
    <source>
        <dbReference type="EnsemblPlants" id="MELO3C001055.2.1"/>
    </source>
</evidence>
<dbReference type="GO" id="GO:0030267">
    <property type="term" value="F:glyoxylate reductase (NADPH) activity"/>
    <property type="evidence" value="ECO:0007669"/>
    <property type="project" value="TreeGrafter"/>
</dbReference>
<dbReference type="EnsemblPlants" id="MELO3C001055.2.1">
    <property type="protein sequence ID" value="MELO3C001055.2.1"/>
    <property type="gene ID" value="MELO3C001055.2"/>
</dbReference>
<dbReference type="SUPFAM" id="SSF52283">
    <property type="entry name" value="Formate/glycerate dehydrogenase catalytic domain-like"/>
    <property type="match status" value="1"/>
</dbReference>
<dbReference type="PANTHER" id="PTHR10996:SF178">
    <property type="entry name" value="2-HYDROXYACID DEHYDROGENASE YGL185C-RELATED"/>
    <property type="match status" value="1"/>
</dbReference>
<reference evidence="4" key="1">
    <citation type="submission" date="2023-03" db="UniProtKB">
        <authorList>
            <consortium name="EnsemblPlants"/>
        </authorList>
    </citation>
    <scope>IDENTIFICATION</scope>
</reference>
<dbReference type="PANTHER" id="PTHR10996">
    <property type="entry name" value="2-HYDROXYACID DEHYDROGENASE-RELATED"/>
    <property type="match status" value="1"/>
</dbReference>
<dbReference type="GO" id="GO:0051287">
    <property type="term" value="F:NAD binding"/>
    <property type="evidence" value="ECO:0007669"/>
    <property type="project" value="InterPro"/>
</dbReference>
<proteinExistence type="predicted"/>
<feature type="domain" description="D-isomer specific 2-hydroxyacid dehydrogenase catalytic" evidence="3">
    <location>
        <begin position="8"/>
        <end position="108"/>
    </location>
</feature>
<organism evidence="4">
    <name type="scientific">Cucumis melo</name>
    <name type="common">Muskmelon</name>
    <dbReference type="NCBI Taxonomy" id="3656"/>
    <lineage>
        <taxon>Eukaryota</taxon>
        <taxon>Viridiplantae</taxon>
        <taxon>Streptophyta</taxon>
        <taxon>Embryophyta</taxon>
        <taxon>Tracheophyta</taxon>
        <taxon>Spermatophyta</taxon>
        <taxon>Magnoliopsida</taxon>
        <taxon>eudicotyledons</taxon>
        <taxon>Gunneridae</taxon>
        <taxon>Pentapetalae</taxon>
        <taxon>rosids</taxon>
        <taxon>fabids</taxon>
        <taxon>Cucurbitales</taxon>
        <taxon>Cucurbitaceae</taxon>
        <taxon>Benincaseae</taxon>
        <taxon>Cucumis</taxon>
    </lineage>
</organism>
<dbReference type="InterPro" id="IPR050223">
    <property type="entry name" value="D-isomer_2-hydroxyacid_DH"/>
</dbReference>
<dbReference type="GO" id="GO:0005829">
    <property type="term" value="C:cytosol"/>
    <property type="evidence" value="ECO:0007669"/>
    <property type="project" value="TreeGrafter"/>
</dbReference>
<name>A0A9I9CCR1_CUCME</name>
<dbReference type="AlphaFoldDB" id="A0A9I9CCR1"/>
<keyword evidence="1" id="KW-0560">Oxidoreductase</keyword>
<protein>
    <recommendedName>
        <fullName evidence="3">D-isomer specific 2-hydroxyacid dehydrogenase catalytic domain-containing protein</fullName>
    </recommendedName>
</protein>
<dbReference type="InterPro" id="IPR006139">
    <property type="entry name" value="D-isomer_2_OHA_DH_cat_dom"/>
</dbReference>
<dbReference type="Pfam" id="PF00389">
    <property type="entry name" value="2-Hacid_dh"/>
    <property type="match status" value="1"/>
</dbReference>
<sequence>MESIGVLMTCPMNAYLEQELDKRFNLYKFWQFPQRTQFLTEHCNSIRAVVGNASAGADATLIDALPKLEIVSSFSVGLDKIDLKKCKEKGIRVTNTPDVLTEDVADLAIGLIIAVLRRLCECDRYIRSGKWKIGNYKLTTKVLCFCA</sequence>
<accession>A0A9I9CCR1</accession>
<keyword evidence="2" id="KW-0520">NAD</keyword>
<dbReference type="GO" id="GO:0016618">
    <property type="term" value="F:hydroxypyruvate reductase [NAD(P)H] activity"/>
    <property type="evidence" value="ECO:0007669"/>
    <property type="project" value="TreeGrafter"/>
</dbReference>
<dbReference type="Gene3D" id="3.40.50.720">
    <property type="entry name" value="NAD(P)-binding Rossmann-like Domain"/>
    <property type="match status" value="2"/>
</dbReference>
<dbReference type="Gramene" id="MELO3C001055.2.1">
    <property type="protein sequence ID" value="MELO3C001055.2.1"/>
    <property type="gene ID" value="MELO3C001055.2"/>
</dbReference>
<evidence type="ECO:0000256" key="1">
    <source>
        <dbReference type="ARBA" id="ARBA00023002"/>
    </source>
</evidence>
<evidence type="ECO:0000256" key="2">
    <source>
        <dbReference type="ARBA" id="ARBA00023027"/>
    </source>
</evidence>